<dbReference type="RefSeq" id="WP_342591267.1">
    <property type="nucleotide sequence ID" value="NZ_JAGIOI010000001.1"/>
</dbReference>
<proteinExistence type="predicted"/>
<keyword evidence="2" id="KW-0812">Transmembrane</keyword>
<reference evidence="3 4" key="1">
    <citation type="submission" date="2021-03" db="EMBL/GenBank/DDBJ databases">
        <title>Sequencing the genomes of 1000 actinobacteria strains.</title>
        <authorList>
            <person name="Klenk H.-P."/>
        </authorList>
    </citation>
    <scope>NUCLEOTIDE SEQUENCE [LARGE SCALE GENOMIC DNA]</scope>
    <source>
        <strain evidence="3 4">DSM 16005</strain>
    </source>
</reference>
<feature type="region of interest" description="Disordered" evidence="1">
    <location>
        <begin position="148"/>
        <end position="171"/>
    </location>
</feature>
<gene>
    <name evidence="3" type="ORF">JOF48_003077</name>
</gene>
<feature type="transmembrane region" description="Helical" evidence="2">
    <location>
        <begin position="6"/>
        <end position="22"/>
    </location>
</feature>
<dbReference type="EMBL" id="JAGIOI010000001">
    <property type="protein sequence ID" value="MBP2414278.1"/>
    <property type="molecule type" value="Genomic_DNA"/>
</dbReference>
<evidence type="ECO:0000256" key="2">
    <source>
        <dbReference type="SAM" id="Phobius"/>
    </source>
</evidence>
<dbReference type="Proteomes" id="UP000711614">
    <property type="component" value="Unassembled WGS sequence"/>
</dbReference>
<dbReference type="InterPro" id="IPR010640">
    <property type="entry name" value="Low_temperature_requirement_A"/>
</dbReference>
<keyword evidence="2" id="KW-0472">Membrane</keyword>
<organism evidence="3 4">
    <name type="scientific">Arthrobacter stackebrandtii</name>
    <dbReference type="NCBI Taxonomy" id="272161"/>
    <lineage>
        <taxon>Bacteria</taxon>
        <taxon>Bacillati</taxon>
        <taxon>Actinomycetota</taxon>
        <taxon>Actinomycetes</taxon>
        <taxon>Micrococcales</taxon>
        <taxon>Micrococcaceae</taxon>
        <taxon>Arthrobacter</taxon>
    </lineage>
</organism>
<evidence type="ECO:0000313" key="4">
    <source>
        <dbReference type="Proteomes" id="UP000711614"/>
    </source>
</evidence>
<comment type="caution">
    <text evidence="3">The sequence shown here is derived from an EMBL/GenBank/DDBJ whole genome shotgun (WGS) entry which is preliminary data.</text>
</comment>
<protein>
    <submittedName>
        <fullName evidence="3">Low temperature requirement protein LtrA</fullName>
    </submittedName>
</protein>
<evidence type="ECO:0000256" key="1">
    <source>
        <dbReference type="SAM" id="MobiDB-lite"/>
    </source>
</evidence>
<accession>A0ABS4YZQ5</accession>
<evidence type="ECO:0000313" key="3">
    <source>
        <dbReference type="EMBL" id="MBP2414278.1"/>
    </source>
</evidence>
<feature type="transmembrane region" description="Helical" evidence="2">
    <location>
        <begin position="74"/>
        <end position="92"/>
    </location>
</feature>
<keyword evidence="4" id="KW-1185">Reference proteome</keyword>
<feature type="transmembrane region" description="Helical" evidence="2">
    <location>
        <begin position="34"/>
        <end position="54"/>
    </location>
</feature>
<name>A0ABS4YZQ5_9MICC</name>
<sequence>MVIAAAAFVSTAALWWIYFWPPHHEAIRSFGSSLRYGYVHYFVFAAAGALSAGIEVEIDVLTGRAVLDGTGASFTVAIPVAVFVLGIWWIAVKDNAGRLVNTVVPLGALVVLLDPVIPNPYNLIATAGVLVLMVVVLELRPPVERRTPLRRKVSGNPAEPHGRPNGRPAKG</sequence>
<dbReference type="Pfam" id="PF06772">
    <property type="entry name" value="LtrA"/>
    <property type="match status" value="1"/>
</dbReference>
<keyword evidence="2" id="KW-1133">Transmembrane helix</keyword>
<feature type="transmembrane region" description="Helical" evidence="2">
    <location>
        <begin position="123"/>
        <end position="143"/>
    </location>
</feature>